<protein>
    <recommendedName>
        <fullName evidence="1">Complex 1 LYR protein domain-containing protein</fullName>
    </recommendedName>
</protein>
<gene>
    <name evidence="2" type="ORF">B7P43_G05450</name>
</gene>
<feature type="domain" description="Complex 1 LYR protein" evidence="1">
    <location>
        <begin position="7"/>
        <end position="55"/>
    </location>
</feature>
<proteinExistence type="predicted"/>
<name>A0A2J7QI88_9NEOP</name>
<sequence length="61" mass="7425">MSTPTGRQVLQLYRELLRYGRQLQFTDKDYFVNRVRKEFKQAKDIEKAEDIKFYFQVSCVV</sequence>
<evidence type="ECO:0000259" key="1">
    <source>
        <dbReference type="Pfam" id="PF05347"/>
    </source>
</evidence>
<dbReference type="Proteomes" id="UP000235965">
    <property type="component" value="Unassembled WGS sequence"/>
</dbReference>
<dbReference type="InParanoid" id="A0A2J7QI88"/>
<organism evidence="2 3">
    <name type="scientific">Cryptotermes secundus</name>
    <dbReference type="NCBI Taxonomy" id="105785"/>
    <lineage>
        <taxon>Eukaryota</taxon>
        <taxon>Metazoa</taxon>
        <taxon>Ecdysozoa</taxon>
        <taxon>Arthropoda</taxon>
        <taxon>Hexapoda</taxon>
        <taxon>Insecta</taxon>
        <taxon>Pterygota</taxon>
        <taxon>Neoptera</taxon>
        <taxon>Polyneoptera</taxon>
        <taxon>Dictyoptera</taxon>
        <taxon>Blattodea</taxon>
        <taxon>Blattoidea</taxon>
        <taxon>Termitoidae</taxon>
        <taxon>Kalotermitidae</taxon>
        <taxon>Cryptotermitinae</taxon>
        <taxon>Cryptotermes</taxon>
    </lineage>
</organism>
<dbReference type="EMBL" id="NEVH01013957">
    <property type="protein sequence ID" value="PNF28307.1"/>
    <property type="molecule type" value="Genomic_DNA"/>
</dbReference>
<dbReference type="InterPro" id="IPR008011">
    <property type="entry name" value="Complex1_LYR_dom"/>
</dbReference>
<accession>A0A2J7QI88</accession>
<evidence type="ECO:0000313" key="3">
    <source>
        <dbReference type="Proteomes" id="UP000235965"/>
    </source>
</evidence>
<reference evidence="2 3" key="1">
    <citation type="submission" date="2017-12" db="EMBL/GenBank/DDBJ databases">
        <title>Hemimetabolous genomes reveal molecular basis of termite eusociality.</title>
        <authorList>
            <person name="Harrison M.C."/>
            <person name="Jongepier E."/>
            <person name="Robertson H.M."/>
            <person name="Arning N."/>
            <person name="Bitard-Feildel T."/>
            <person name="Chao H."/>
            <person name="Childers C.P."/>
            <person name="Dinh H."/>
            <person name="Doddapaneni H."/>
            <person name="Dugan S."/>
            <person name="Gowin J."/>
            <person name="Greiner C."/>
            <person name="Han Y."/>
            <person name="Hu H."/>
            <person name="Hughes D.S.T."/>
            <person name="Huylmans A.-K."/>
            <person name="Kemena C."/>
            <person name="Kremer L.P.M."/>
            <person name="Lee S.L."/>
            <person name="Lopez-Ezquerra A."/>
            <person name="Mallet L."/>
            <person name="Monroy-Kuhn J.M."/>
            <person name="Moser A."/>
            <person name="Murali S.C."/>
            <person name="Muzny D.M."/>
            <person name="Otani S."/>
            <person name="Piulachs M.-D."/>
            <person name="Poelchau M."/>
            <person name="Qu J."/>
            <person name="Schaub F."/>
            <person name="Wada-Katsumata A."/>
            <person name="Worley K.C."/>
            <person name="Xie Q."/>
            <person name="Ylla G."/>
            <person name="Poulsen M."/>
            <person name="Gibbs R.A."/>
            <person name="Schal C."/>
            <person name="Richards S."/>
            <person name="Belles X."/>
            <person name="Korb J."/>
            <person name="Bornberg-Bauer E."/>
        </authorList>
    </citation>
    <scope>NUCLEOTIDE SEQUENCE [LARGE SCALE GENOMIC DNA]</scope>
    <source>
        <tissue evidence="2">Whole body</tissue>
    </source>
</reference>
<comment type="caution">
    <text evidence="2">The sequence shown here is derived from an EMBL/GenBank/DDBJ whole genome shotgun (WGS) entry which is preliminary data.</text>
</comment>
<dbReference type="Pfam" id="PF05347">
    <property type="entry name" value="Complex1_LYR"/>
    <property type="match status" value="1"/>
</dbReference>
<keyword evidence="3" id="KW-1185">Reference proteome</keyword>
<dbReference type="AlphaFoldDB" id="A0A2J7QI88"/>
<dbReference type="OrthoDB" id="277888at2759"/>
<evidence type="ECO:0000313" key="2">
    <source>
        <dbReference type="EMBL" id="PNF28307.1"/>
    </source>
</evidence>